<dbReference type="InterPro" id="IPR018974">
    <property type="entry name" value="Tex-like_N"/>
</dbReference>
<name>A0ABS5SBB3_9BACT</name>
<proteinExistence type="predicted"/>
<dbReference type="Pfam" id="PF16921">
    <property type="entry name" value="Tex_YqgF"/>
    <property type="match status" value="1"/>
</dbReference>
<keyword evidence="4" id="KW-1185">Reference proteome</keyword>
<dbReference type="InterPro" id="IPR041692">
    <property type="entry name" value="HHH_9"/>
</dbReference>
<gene>
    <name evidence="3" type="ORF">KI810_05210</name>
</gene>
<sequence length="766" mass="83674">MSISDGQLATIITFIIDETGLKPFQVQQTVALLREGATVPFIARYRKEQTGELDEVQIRTIEERYGYFSELEERKGTILATIGELGKLTPELRARIEATRLKTELEDLYLPYRPKRRTKATIARERGLEPLADLIAAQELASGSPEEAAAPFVAPEKEVPDALAALEGAGHILAERLSDDADARAMVRRLTWEQGVFSSRVAGDKRDQVTKFEMYYDYQEPLKSVPSHRMLAMRRGEKEEVLFLSIQAPVEEILAGLKCRLVKKESIFRPLLEGVAEDAYKRLISVSIEGELRLQARDLADEAAIGIFARNLRNLLLAPPAGGKRVLGIDPGLRTGSKLAAVDATGRFLEHATIYPHTGEARVPLAKKEFLRLLDAHVIEMVAIGNGTAGREMELFARDTLAGAGKNLPVVMVSEAGASVYSASDIAREEFPDLDLTVRGAISIARRLQDPLAELVNLDPKSIGVGQYQHDVNQAMLKKALDDVVESCVNYVGVDLNTASWALLSYVSGLGQSLGKAIVAHRNEQGTFPTRKSLLKVPRFGAKAFEQAAGFLRIRGGTHPLDNSAVHPERYAVVEAMAADLGVTLEQLAGDPALAAGIDLKRYVTDQVGLPTLRDIVEELKKPGRDPRKQFETASFRDDIREIGDLKEGMILQGVVTNVTAFGAFVDIGVHQDGLVHVSHLANRFIKDPNDAVRVGDVVKVKVLSADVQRKRIALSIKEAEPGGAAQKERPPRPKAAGEQKVPAAESTGGLDLGALERAGFRMKRT</sequence>
<dbReference type="InterPro" id="IPR003029">
    <property type="entry name" value="S1_domain"/>
</dbReference>
<dbReference type="Gene3D" id="2.40.50.140">
    <property type="entry name" value="Nucleic acid-binding proteins"/>
    <property type="match status" value="1"/>
</dbReference>
<dbReference type="SUPFAM" id="SSF47781">
    <property type="entry name" value="RuvA domain 2-like"/>
    <property type="match status" value="2"/>
</dbReference>
<dbReference type="SMART" id="SM00732">
    <property type="entry name" value="YqgFc"/>
    <property type="match status" value="1"/>
</dbReference>
<dbReference type="RefSeq" id="WP_214174387.1">
    <property type="nucleotide sequence ID" value="NZ_JAHCVK010000001.1"/>
</dbReference>
<accession>A0ABS5SBB3</accession>
<dbReference type="Pfam" id="PF00575">
    <property type="entry name" value="S1"/>
    <property type="match status" value="1"/>
</dbReference>
<protein>
    <submittedName>
        <fullName evidence="3">RNA-binding transcriptional accessory protein</fullName>
    </submittedName>
</protein>
<dbReference type="InterPro" id="IPR032639">
    <property type="entry name" value="Tex_YqgF"/>
</dbReference>
<dbReference type="Gene3D" id="1.10.150.310">
    <property type="entry name" value="Tex RuvX-like domain-like"/>
    <property type="match status" value="1"/>
</dbReference>
<dbReference type="Pfam" id="PF17674">
    <property type="entry name" value="HHH_9"/>
    <property type="match status" value="1"/>
</dbReference>
<dbReference type="PANTHER" id="PTHR10724:SF10">
    <property type="entry name" value="S1 RNA-BINDING DOMAIN-CONTAINING PROTEIN 1"/>
    <property type="match status" value="1"/>
</dbReference>
<dbReference type="InterPro" id="IPR006641">
    <property type="entry name" value="YqgF/RNaseH-like_dom"/>
</dbReference>
<feature type="region of interest" description="Disordered" evidence="1">
    <location>
        <begin position="719"/>
        <end position="766"/>
    </location>
</feature>
<dbReference type="EMBL" id="JAHCVK010000001">
    <property type="protein sequence ID" value="MBT0652445.1"/>
    <property type="molecule type" value="Genomic_DNA"/>
</dbReference>
<evidence type="ECO:0000313" key="4">
    <source>
        <dbReference type="Proteomes" id="UP000756860"/>
    </source>
</evidence>
<dbReference type="SUPFAM" id="SSF53098">
    <property type="entry name" value="Ribonuclease H-like"/>
    <property type="match status" value="1"/>
</dbReference>
<dbReference type="InterPro" id="IPR044146">
    <property type="entry name" value="S1_Tex"/>
</dbReference>
<evidence type="ECO:0000313" key="3">
    <source>
        <dbReference type="EMBL" id="MBT0652445.1"/>
    </source>
</evidence>
<dbReference type="InterPro" id="IPR023319">
    <property type="entry name" value="Tex-like_HTH_dom_sf"/>
</dbReference>
<dbReference type="InterPro" id="IPR023323">
    <property type="entry name" value="Tex-like_dom_sf"/>
</dbReference>
<dbReference type="SUPFAM" id="SSF158832">
    <property type="entry name" value="Tex N-terminal region-like"/>
    <property type="match status" value="1"/>
</dbReference>
<organism evidence="3 4">
    <name type="scientific">Geomobilimonas luticola</name>
    <dbReference type="NCBI Taxonomy" id="1114878"/>
    <lineage>
        <taxon>Bacteria</taxon>
        <taxon>Pseudomonadati</taxon>
        <taxon>Thermodesulfobacteriota</taxon>
        <taxon>Desulfuromonadia</taxon>
        <taxon>Geobacterales</taxon>
        <taxon>Geobacteraceae</taxon>
        <taxon>Geomobilimonas</taxon>
    </lineage>
</organism>
<dbReference type="Gene3D" id="1.10.10.650">
    <property type="entry name" value="RuvA domain 2-like"/>
    <property type="match status" value="1"/>
</dbReference>
<dbReference type="PROSITE" id="PS50126">
    <property type="entry name" value="S1"/>
    <property type="match status" value="1"/>
</dbReference>
<dbReference type="Pfam" id="PF09371">
    <property type="entry name" value="Tex_N"/>
    <property type="match status" value="1"/>
</dbReference>
<evidence type="ECO:0000259" key="2">
    <source>
        <dbReference type="PROSITE" id="PS50126"/>
    </source>
</evidence>
<dbReference type="SMART" id="SM00316">
    <property type="entry name" value="S1"/>
    <property type="match status" value="1"/>
</dbReference>
<dbReference type="InterPro" id="IPR037027">
    <property type="entry name" value="YqgF/RNaseH-like_dom_sf"/>
</dbReference>
<dbReference type="Gene3D" id="3.30.420.140">
    <property type="entry name" value="YqgF/RNase H-like domain"/>
    <property type="match status" value="1"/>
</dbReference>
<dbReference type="CDD" id="cd05685">
    <property type="entry name" value="S1_Tex"/>
    <property type="match status" value="1"/>
</dbReference>
<dbReference type="InterPro" id="IPR012337">
    <property type="entry name" value="RNaseH-like_sf"/>
</dbReference>
<dbReference type="InterPro" id="IPR050437">
    <property type="entry name" value="Ribos_protein_bS1-like"/>
</dbReference>
<dbReference type="Proteomes" id="UP000756860">
    <property type="component" value="Unassembled WGS sequence"/>
</dbReference>
<dbReference type="Gene3D" id="1.10.3500.10">
    <property type="entry name" value="Tex N-terminal region-like"/>
    <property type="match status" value="1"/>
</dbReference>
<comment type="caution">
    <text evidence="3">The sequence shown here is derived from an EMBL/GenBank/DDBJ whole genome shotgun (WGS) entry which is preliminary data.</text>
</comment>
<reference evidence="3 4" key="1">
    <citation type="submission" date="2021-05" db="EMBL/GenBank/DDBJ databases">
        <title>The draft genome of Geobacter luticola JCM 17780.</title>
        <authorList>
            <person name="Xu Z."/>
            <person name="Masuda Y."/>
            <person name="Itoh H."/>
            <person name="Senoo K."/>
        </authorList>
    </citation>
    <scope>NUCLEOTIDE SEQUENCE [LARGE SCALE GENOMIC DNA]</scope>
    <source>
        <strain evidence="3 4">JCM 17780</strain>
    </source>
</reference>
<evidence type="ECO:0000256" key="1">
    <source>
        <dbReference type="SAM" id="MobiDB-lite"/>
    </source>
</evidence>
<dbReference type="PANTHER" id="PTHR10724">
    <property type="entry name" value="30S RIBOSOMAL PROTEIN S1"/>
    <property type="match status" value="1"/>
</dbReference>
<feature type="compositionally biased region" description="Basic and acidic residues" evidence="1">
    <location>
        <begin position="727"/>
        <end position="738"/>
    </location>
</feature>
<dbReference type="InterPro" id="IPR012340">
    <property type="entry name" value="NA-bd_OB-fold"/>
</dbReference>
<dbReference type="InterPro" id="IPR055179">
    <property type="entry name" value="Tex-like_central_region"/>
</dbReference>
<dbReference type="SUPFAM" id="SSF50249">
    <property type="entry name" value="Nucleic acid-binding proteins"/>
    <property type="match status" value="1"/>
</dbReference>
<dbReference type="Pfam" id="PF22706">
    <property type="entry name" value="Tex_central_region"/>
    <property type="match status" value="1"/>
</dbReference>
<feature type="domain" description="S1 motif" evidence="2">
    <location>
        <begin position="649"/>
        <end position="718"/>
    </location>
</feature>
<dbReference type="Pfam" id="PF12836">
    <property type="entry name" value="HHH_3"/>
    <property type="match status" value="1"/>
</dbReference>
<dbReference type="InterPro" id="IPR010994">
    <property type="entry name" value="RuvA_2-like"/>
</dbReference>